<dbReference type="Proteomes" id="UP000051160">
    <property type="component" value="Unassembled WGS sequence"/>
</dbReference>
<evidence type="ECO:0000313" key="1">
    <source>
        <dbReference type="EMBL" id="KRK97689.1"/>
    </source>
</evidence>
<accession>A0A0R1LXR7</accession>
<evidence type="ECO:0008006" key="3">
    <source>
        <dbReference type="Google" id="ProtNLM"/>
    </source>
</evidence>
<dbReference type="RefSeq" id="WP_056948642.1">
    <property type="nucleotide sequence ID" value="NZ_AZEE01000029.1"/>
</dbReference>
<gene>
    <name evidence="1" type="ORF">FD04_GL001727</name>
</gene>
<reference evidence="1 2" key="1">
    <citation type="journal article" date="2015" name="Genome Announc.">
        <title>Expanding the biotechnology potential of lactobacilli through comparative genomics of 213 strains and associated genera.</title>
        <authorList>
            <person name="Sun Z."/>
            <person name="Harris H.M."/>
            <person name="McCann A."/>
            <person name="Guo C."/>
            <person name="Argimon S."/>
            <person name="Zhang W."/>
            <person name="Yang X."/>
            <person name="Jeffery I.B."/>
            <person name="Cooney J.C."/>
            <person name="Kagawa T.F."/>
            <person name="Liu W."/>
            <person name="Song Y."/>
            <person name="Salvetti E."/>
            <person name="Wrobel A."/>
            <person name="Rasinkangas P."/>
            <person name="Parkhill J."/>
            <person name="Rea M.C."/>
            <person name="O'Sullivan O."/>
            <person name="Ritari J."/>
            <person name="Douillard F.P."/>
            <person name="Paul Ross R."/>
            <person name="Yang R."/>
            <person name="Briner A.E."/>
            <person name="Felis G.E."/>
            <person name="de Vos W.M."/>
            <person name="Barrangou R."/>
            <person name="Klaenhammer T.R."/>
            <person name="Caufield P.W."/>
            <person name="Cui Y."/>
            <person name="Zhang H."/>
            <person name="O'Toole P.W."/>
        </authorList>
    </citation>
    <scope>NUCLEOTIDE SEQUENCE [LARGE SCALE GENOMIC DNA]</scope>
    <source>
        <strain evidence="1 2">DSM 19909</strain>
    </source>
</reference>
<protein>
    <recommendedName>
        <fullName evidence="3">Mga helix-turn-helix domain-containing protein</fullName>
    </recommendedName>
</protein>
<dbReference type="AlphaFoldDB" id="A0A0R1LXR7"/>
<dbReference type="PATRIC" id="fig|1423776.4.peg.1752"/>
<dbReference type="EMBL" id="AZEE01000029">
    <property type="protein sequence ID" value="KRK97689.1"/>
    <property type="molecule type" value="Genomic_DNA"/>
</dbReference>
<comment type="caution">
    <text evidence="1">The sequence shown here is derived from an EMBL/GenBank/DDBJ whole genome shotgun (WGS) entry which is preliminary data.</text>
</comment>
<keyword evidence="2" id="KW-1185">Reference proteome</keyword>
<organism evidence="1 2">
    <name type="scientific">Secundilactobacillus odoratitofui DSM 19909 = JCM 15043</name>
    <dbReference type="NCBI Taxonomy" id="1423776"/>
    <lineage>
        <taxon>Bacteria</taxon>
        <taxon>Bacillati</taxon>
        <taxon>Bacillota</taxon>
        <taxon>Bacilli</taxon>
        <taxon>Lactobacillales</taxon>
        <taxon>Lactobacillaceae</taxon>
        <taxon>Secundilactobacillus</taxon>
    </lineage>
</organism>
<proteinExistence type="predicted"/>
<dbReference type="STRING" id="1423776.FD04_GL001727"/>
<evidence type="ECO:0000313" key="2">
    <source>
        <dbReference type="Proteomes" id="UP000051160"/>
    </source>
</evidence>
<name>A0A0R1LXR7_9LACO</name>
<sequence length="502" mass="58539">MNYSYLFSKNDAISYAILASFNAETSRTISKEAIGTANDLTNYQLNKFFVVINADLMQVSGDQPCYLEEVKTGAWTAFNLETTTLQKIALLYLNRSSLYTALVYRFFYDNLYTKREYIVANYMSSSAFYRSLDQLEVVLKKNHFYTSSTLFKDKEFTIRLHLFQLYYTMYNTLTPPFESLNDLISNLINTIQPHLPTDLRPTEVTKLATFLRIWILRLFNHHEIKKHLFKEIEPDQIGEQLYDLLAQQLAPEIKLSRNEFNYLYMFLITQGYLGEQVQTTTAKAFPTVVTLSNQFMRSILSENVLVNTQLINGDALWQQLLCIHLQLTSFYIEPTTFIRPKQMHFFADLYPAFDLTVNRMLVTLQRQSTFHLTKNMAVNLYFSYMFALVNAIPPELMRDQVHICVDFSQGALYTNYVIESLNSFSHAHIVIDRQLREETDIYISDFQSPEIVQPQIIWQDPPTSSDWSHLADVILQTKHNKLHELFPDHKPLMKDGGSHEES</sequence>
<dbReference type="OrthoDB" id="2143991at2"/>